<dbReference type="Proteomes" id="UP001154114">
    <property type="component" value="Chromosome 18"/>
</dbReference>
<proteinExistence type="predicted"/>
<gene>
    <name evidence="2" type="ORF">CINC_LOCUS4790</name>
</gene>
<name>A0A9P0BRZ5_CHRIL</name>
<dbReference type="Gene3D" id="1.10.2080.10">
    <property type="entry name" value="Insect odorant-binding protein A10/Ejaculatory bulb-specific protein 3"/>
    <property type="match status" value="1"/>
</dbReference>
<dbReference type="PANTHER" id="PTHR11257:SF13">
    <property type="entry name" value="GEO07322P1"/>
    <property type="match status" value="1"/>
</dbReference>
<dbReference type="OrthoDB" id="7256944at2759"/>
<evidence type="ECO:0000313" key="3">
    <source>
        <dbReference type="Proteomes" id="UP001154114"/>
    </source>
</evidence>
<keyword evidence="3" id="KW-1185">Reference proteome</keyword>
<dbReference type="PANTHER" id="PTHR11257">
    <property type="entry name" value="CHEMOSENSORY PROTEIN-RELATED"/>
    <property type="match status" value="1"/>
</dbReference>
<accession>A0A9P0BRZ5</accession>
<evidence type="ECO:0000256" key="1">
    <source>
        <dbReference type="SAM" id="SignalP"/>
    </source>
</evidence>
<sequence length="120" mass="13432">MKCIYLLVALAVAVHGETYDTVHDDLDVEALVADEAQFKAFVGCFIDTAPCNDVSNAFKNDAPEVIAQACGKCTTEQKHIVKVLTQSFKKTWPEDYEVFKKKYDPKGIYFEKLEAAVADY</sequence>
<dbReference type="InterPro" id="IPR005055">
    <property type="entry name" value="A10/PebIII"/>
</dbReference>
<feature type="chain" id="PRO_5040466597" description="Chemosensory protein" evidence="1">
    <location>
        <begin position="17"/>
        <end position="120"/>
    </location>
</feature>
<evidence type="ECO:0000313" key="2">
    <source>
        <dbReference type="EMBL" id="CAH0590220.1"/>
    </source>
</evidence>
<dbReference type="AlphaFoldDB" id="A0A9P0BRZ5"/>
<reference evidence="2" key="1">
    <citation type="submission" date="2021-12" db="EMBL/GenBank/DDBJ databases">
        <authorList>
            <person name="King R."/>
        </authorList>
    </citation>
    <scope>NUCLEOTIDE SEQUENCE</scope>
</reference>
<dbReference type="SUPFAM" id="SSF100910">
    <property type="entry name" value="Chemosensory protein Csp2"/>
    <property type="match status" value="1"/>
</dbReference>
<evidence type="ECO:0008006" key="4">
    <source>
        <dbReference type="Google" id="ProtNLM"/>
    </source>
</evidence>
<dbReference type="EMBL" id="LR824021">
    <property type="protein sequence ID" value="CAH0590220.1"/>
    <property type="molecule type" value="Genomic_DNA"/>
</dbReference>
<dbReference type="InterPro" id="IPR036682">
    <property type="entry name" value="OS_D_A10/PebIII_sf"/>
</dbReference>
<organism evidence="2 3">
    <name type="scientific">Chrysodeixis includens</name>
    <name type="common">Soybean looper</name>
    <name type="synonym">Pseudoplusia includens</name>
    <dbReference type="NCBI Taxonomy" id="689277"/>
    <lineage>
        <taxon>Eukaryota</taxon>
        <taxon>Metazoa</taxon>
        <taxon>Ecdysozoa</taxon>
        <taxon>Arthropoda</taxon>
        <taxon>Hexapoda</taxon>
        <taxon>Insecta</taxon>
        <taxon>Pterygota</taxon>
        <taxon>Neoptera</taxon>
        <taxon>Endopterygota</taxon>
        <taxon>Lepidoptera</taxon>
        <taxon>Glossata</taxon>
        <taxon>Ditrysia</taxon>
        <taxon>Noctuoidea</taxon>
        <taxon>Noctuidae</taxon>
        <taxon>Plusiinae</taxon>
        <taxon>Chrysodeixis</taxon>
    </lineage>
</organism>
<dbReference type="Pfam" id="PF03392">
    <property type="entry name" value="OS-D"/>
    <property type="match status" value="1"/>
</dbReference>
<feature type="signal peptide" evidence="1">
    <location>
        <begin position="1"/>
        <end position="16"/>
    </location>
</feature>
<protein>
    <recommendedName>
        <fullName evidence="4">Chemosensory protein</fullName>
    </recommendedName>
</protein>
<keyword evidence="1" id="KW-0732">Signal</keyword>